<evidence type="ECO:0000313" key="2">
    <source>
        <dbReference type="Proteomes" id="UP000229526"/>
    </source>
</evidence>
<dbReference type="AlphaFoldDB" id="A0A2H0ULD8"/>
<dbReference type="EMBL" id="PFBD01000015">
    <property type="protein sequence ID" value="PIR87227.1"/>
    <property type="molecule type" value="Genomic_DNA"/>
</dbReference>
<dbReference type="Proteomes" id="UP000229526">
    <property type="component" value="Unassembled WGS sequence"/>
</dbReference>
<proteinExistence type="predicted"/>
<organism evidence="1 2">
    <name type="scientific">Candidatus Harrisonbacteria bacterium CG10_big_fil_rev_8_21_14_0_10_49_15</name>
    <dbReference type="NCBI Taxonomy" id="1974587"/>
    <lineage>
        <taxon>Bacteria</taxon>
        <taxon>Candidatus Harrisoniibacteriota</taxon>
    </lineage>
</organism>
<evidence type="ECO:0000313" key="1">
    <source>
        <dbReference type="EMBL" id="PIR87227.1"/>
    </source>
</evidence>
<sequence>MISFPKNDSQFSWTTHIKNKMVFYNIAPSKIKTIFRKPDRTEEGIAPGTIAAMQVKKSNSAKQKETEIWLMYKINKKRKSRVTMISAWRYPGRTKKGQMIPIPPEILEELQSIL</sequence>
<comment type="caution">
    <text evidence="1">The sequence shown here is derived from an EMBL/GenBank/DDBJ whole genome shotgun (WGS) entry which is preliminary data.</text>
</comment>
<accession>A0A2H0ULD8</accession>
<protein>
    <submittedName>
        <fullName evidence="1">Uncharacterized protein</fullName>
    </submittedName>
</protein>
<gene>
    <name evidence="1" type="ORF">COU11_01585</name>
</gene>
<reference evidence="2" key="1">
    <citation type="submission" date="2017-09" db="EMBL/GenBank/DDBJ databases">
        <title>Depth-based differentiation of microbial function through sediment-hosted aquifers and enrichment of novel symbionts in the deep terrestrial subsurface.</title>
        <authorList>
            <person name="Probst A.J."/>
            <person name="Ladd B."/>
            <person name="Jarett J.K."/>
            <person name="Geller-Mcgrath D.E."/>
            <person name="Sieber C.M.K."/>
            <person name="Emerson J.B."/>
            <person name="Anantharaman K."/>
            <person name="Thomas B.C."/>
            <person name="Malmstrom R."/>
            <person name="Stieglmeier M."/>
            <person name="Klingl A."/>
            <person name="Woyke T."/>
            <person name="Ryan C.M."/>
            <person name="Banfield J.F."/>
        </authorList>
    </citation>
    <scope>NUCLEOTIDE SEQUENCE [LARGE SCALE GENOMIC DNA]</scope>
</reference>
<name>A0A2H0ULD8_9BACT</name>